<dbReference type="PANTHER" id="PTHR35897">
    <property type="entry name" value="METHYLTRANSFERASE AUSD"/>
    <property type="match status" value="1"/>
</dbReference>
<accession>A0A286UHP4</accession>
<evidence type="ECO:0000313" key="5">
    <source>
        <dbReference type="EMBL" id="PAV19123.1"/>
    </source>
</evidence>
<comment type="similarity">
    <text evidence="4">Belongs to the class I-like SAM-binding methyltransferase superfamily.</text>
</comment>
<protein>
    <recommendedName>
        <fullName evidence="7">Methyltransferase domain-containing protein</fullName>
    </recommendedName>
</protein>
<evidence type="ECO:0000256" key="1">
    <source>
        <dbReference type="ARBA" id="ARBA00005179"/>
    </source>
</evidence>
<dbReference type="InterPro" id="IPR051654">
    <property type="entry name" value="Meroterpenoid_MTases"/>
</dbReference>
<dbReference type="SUPFAM" id="SSF53335">
    <property type="entry name" value="S-adenosyl-L-methionine-dependent methyltransferases"/>
    <property type="match status" value="1"/>
</dbReference>
<gene>
    <name evidence="5" type="ORF">PNOK_0596700</name>
</gene>
<dbReference type="InParanoid" id="A0A286UHP4"/>
<evidence type="ECO:0000256" key="2">
    <source>
        <dbReference type="ARBA" id="ARBA00022679"/>
    </source>
</evidence>
<name>A0A286UHP4_9AGAM</name>
<comment type="pathway">
    <text evidence="1">Secondary metabolite biosynthesis.</text>
</comment>
<organism evidence="5 6">
    <name type="scientific">Pyrrhoderma noxium</name>
    <dbReference type="NCBI Taxonomy" id="2282107"/>
    <lineage>
        <taxon>Eukaryota</taxon>
        <taxon>Fungi</taxon>
        <taxon>Dikarya</taxon>
        <taxon>Basidiomycota</taxon>
        <taxon>Agaricomycotina</taxon>
        <taxon>Agaricomycetes</taxon>
        <taxon>Hymenochaetales</taxon>
        <taxon>Hymenochaetaceae</taxon>
        <taxon>Pyrrhoderma</taxon>
    </lineage>
</organism>
<evidence type="ECO:0000256" key="3">
    <source>
        <dbReference type="ARBA" id="ARBA00022691"/>
    </source>
</evidence>
<dbReference type="OrthoDB" id="2094832at2759"/>
<dbReference type="PANTHER" id="PTHR35897:SF1">
    <property type="entry name" value="METHYLTRANSFERASE AUSD"/>
    <property type="match status" value="1"/>
</dbReference>
<dbReference type="InterPro" id="IPR029063">
    <property type="entry name" value="SAM-dependent_MTases_sf"/>
</dbReference>
<reference evidence="5 6" key="1">
    <citation type="journal article" date="2017" name="Mol. Ecol.">
        <title>Comparative and population genomic landscape of Phellinus noxius: A hypervariable fungus causing root rot in trees.</title>
        <authorList>
            <person name="Chung C.L."/>
            <person name="Lee T.J."/>
            <person name="Akiba M."/>
            <person name="Lee H.H."/>
            <person name="Kuo T.H."/>
            <person name="Liu D."/>
            <person name="Ke H.M."/>
            <person name="Yokoi T."/>
            <person name="Roa M.B."/>
            <person name="Lu M.J."/>
            <person name="Chang Y.Y."/>
            <person name="Ann P.J."/>
            <person name="Tsai J.N."/>
            <person name="Chen C.Y."/>
            <person name="Tzean S.S."/>
            <person name="Ota Y."/>
            <person name="Hattori T."/>
            <person name="Sahashi N."/>
            <person name="Liou R.F."/>
            <person name="Kikuchi T."/>
            <person name="Tsai I.J."/>
        </authorList>
    </citation>
    <scope>NUCLEOTIDE SEQUENCE [LARGE SCALE GENOMIC DNA]</scope>
    <source>
        <strain evidence="5 6">FFPRI411160</strain>
    </source>
</reference>
<dbReference type="Proteomes" id="UP000217199">
    <property type="component" value="Unassembled WGS sequence"/>
</dbReference>
<dbReference type="Gene3D" id="3.40.50.150">
    <property type="entry name" value="Vaccinia Virus protein VP39"/>
    <property type="match status" value="1"/>
</dbReference>
<keyword evidence="2" id="KW-0808">Transferase</keyword>
<keyword evidence="3" id="KW-0949">S-adenosyl-L-methionine</keyword>
<sequence>MSNSQESTSISFSGRLHGLKLDPSHYSPLPDELKFLKEQTGIEDEEELKNHIISVQTDAWQIENYLCIKTFWFTKLKISLLSAYPLLLAMGKERPGAIFLELGCCFGNDVRKAVADGFPIKNCIASDIRKEFWELGHKLYRSTPETFPVPFIAGDIFDPNHIAPVPPSYSAPTTPKPILSTLTSLTPLHGHVSAIHVSQFFHLFNKEQQISAAHSLASLLSSEPGSIIFGIHVTMRQSGDYFIRLRQESMWCFGQSDWETLWKGIFSESKIEVKSVVHDIRGEEDFADCRLDGDGSGLVEMEWCIRRL</sequence>
<dbReference type="AlphaFoldDB" id="A0A286UHP4"/>
<dbReference type="GO" id="GO:0016740">
    <property type="term" value="F:transferase activity"/>
    <property type="evidence" value="ECO:0007669"/>
    <property type="project" value="UniProtKB-KW"/>
</dbReference>
<keyword evidence="6" id="KW-1185">Reference proteome</keyword>
<proteinExistence type="inferred from homology"/>
<evidence type="ECO:0000256" key="4">
    <source>
        <dbReference type="ARBA" id="ARBA00038314"/>
    </source>
</evidence>
<dbReference type="STRING" id="2282107.A0A286UHP4"/>
<dbReference type="EMBL" id="NBII01000005">
    <property type="protein sequence ID" value="PAV19123.1"/>
    <property type="molecule type" value="Genomic_DNA"/>
</dbReference>
<evidence type="ECO:0008006" key="7">
    <source>
        <dbReference type="Google" id="ProtNLM"/>
    </source>
</evidence>
<evidence type="ECO:0000313" key="6">
    <source>
        <dbReference type="Proteomes" id="UP000217199"/>
    </source>
</evidence>
<comment type="caution">
    <text evidence="5">The sequence shown here is derived from an EMBL/GenBank/DDBJ whole genome shotgun (WGS) entry which is preliminary data.</text>
</comment>